<evidence type="ECO:0000256" key="5">
    <source>
        <dbReference type="ARBA" id="ARBA00023034"/>
    </source>
</evidence>
<reference evidence="8 9" key="1">
    <citation type="submission" date="2020-02" db="EMBL/GenBank/DDBJ databases">
        <title>Out from the shadows clarifying the taxonomy of the family Cryomorphaceae and related taxa by utilizing the GTDB taxonomic framework.</title>
        <authorList>
            <person name="Bowman J.P."/>
        </authorList>
    </citation>
    <scope>NUCLEOTIDE SEQUENCE [LARGE SCALE GENOMIC DNA]</scope>
    <source>
        <strain evidence="8 9">QSSC 1-22</strain>
    </source>
</reference>
<evidence type="ECO:0000256" key="7">
    <source>
        <dbReference type="ARBA" id="ARBA00023180"/>
    </source>
</evidence>
<dbReference type="RefSeq" id="WP_163283474.1">
    <property type="nucleotide sequence ID" value="NZ_JAAGVY010000005.1"/>
</dbReference>
<sequence>MLYSKEKSFLFIHIPKTAGTSIRSVLAPYSGKSGVLNYIGRRLEKYPVFCFKTGLSIKRTYDSHTTYERLENILPQAELNRIFKFCVVRNPYDRAYSFYLHVLSHPTHNLYKLIESYGSFGGMLQNLEVVGEPTQKSYIINLQADISVDFIGKFESLNDDFNAVCKKLGIPYELPKKNTRKHKDYRDAYDEQNWKYIAEYYSEDFDAFGYDKDLLK</sequence>
<evidence type="ECO:0000256" key="2">
    <source>
        <dbReference type="ARBA" id="ARBA00022679"/>
    </source>
</evidence>
<dbReference type="Pfam" id="PF03567">
    <property type="entry name" value="Sulfotransfer_2"/>
    <property type="match status" value="1"/>
</dbReference>
<keyword evidence="7" id="KW-0325">Glycoprotein</keyword>
<dbReference type="Gene3D" id="3.40.50.300">
    <property type="entry name" value="P-loop containing nucleotide triphosphate hydrolases"/>
    <property type="match status" value="1"/>
</dbReference>
<gene>
    <name evidence="8" type="ORF">G3O08_04410</name>
</gene>
<accession>A0A7K3WMJ5</accession>
<organism evidence="8 9">
    <name type="scientific">Cryomorpha ignava</name>
    <dbReference type="NCBI Taxonomy" id="101383"/>
    <lineage>
        <taxon>Bacteria</taxon>
        <taxon>Pseudomonadati</taxon>
        <taxon>Bacteroidota</taxon>
        <taxon>Flavobacteriia</taxon>
        <taxon>Flavobacteriales</taxon>
        <taxon>Cryomorphaceae</taxon>
        <taxon>Cryomorpha</taxon>
    </lineage>
</organism>
<name>A0A7K3WMJ5_9FLAO</name>
<dbReference type="InterPro" id="IPR005331">
    <property type="entry name" value="Sulfotransferase"/>
</dbReference>
<dbReference type="PANTHER" id="PTHR12137:SF54">
    <property type="entry name" value="CARBOHYDRATE SULFOTRANSFERASE"/>
    <property type="match status" value="1"/>
</dbReference>
<dbReference type="GO" id="GO:0016051">
    <property type="term" value="P:carbohydrate biosynthetic process"/>
    <property type="evidence" value="ECO:0007669"/>
    <property type="project" value="InterPro"/>
</dbReference>
<keyword evidence="9" id="KW-1185">Reference proteome</keyword>
<dbReference type="Proteomes" id="UP000486602">
    <property type="component" value="Unassembled WGS sequence"/>
</dbReference>
<evidence type="ECO:0000256" key="4">
    <source>
        <dbReference type="ARBA" id="ARBA00022989"/>
    </source>
</evidence>
<keyword evidence="6" id="KW-0472">Membrane</keyword>
<dbReference type="InterPro" id="IPR027417">
    <property type="entry name" value="P-loop_NTPase"/>
</dbReference>
<comment type="caution">
    <text evidence="8">The sequence shown here is derived from an EMBL/GenBank/DDBJ whole genome shotgun (WGS) entry which is preliminary data.</text>
</comment>
<evidence type="ECO:0000256" key="6">
    <source>
        <dbReference type="ARBA" id="ARBA00023136"/>
    </source>
</evidence>
<dbReference type="SUPFAM" id="SSF52540">
    <property type="entry name" value="P-loop containing nucleoside triphosphate hydrolases"/>
    <property type="match status" value="1"/>
</dbReference>
<dbReference type="GO" id="GO:0016020">
    <property type="term" value="C:membrane"/>
    <property type="evidence" value="ECO:0007669"/>
    <property type="project" value="InterPro"/>
</dbReference>
<evidence type="ECO:0000313" key="8">
    <source>
        <dbReference type="EMBL" id="NEN22748.1"/>
    </source>
</evidence>
<dbReference type="AlphaFoldDB" id="A0A7K3WMJ5"/>
<comment type="subcellular location">
    <subcellularLocation>
        <location evidence="1">Golgi apparatus membrane</location>
        <topology evidence="1">Single-pass type II membrane protein</topology>
    </subcellularLocation>
</comment>
<keyword evidence="4" id="KW-1133">Transmembrane helix</keyword>
<keyword evidence="3" id="KW-0812">Transmembrane</keyword>
<protein>
    <submittedName>
        <fullName evidence="8">Sulfotransferase family protein</fullName>
    </submittedName>
</protein>
<keyword evidence="5" id="KW-0333">Golgi apparatus</keyword>
<evidence type="ECO:0000256" key="1">
    <source>
        <dbReference type="ARBA" id="ARBA00004323"/>
    </source>
</evidence>
<dbReference type="InterPro" id="IPR018011">
    <property type="entry name" value="Carb_sulfotrans_8-10"/>
</dbReference>
<proteinExistence type="predicted"/>
<evidence type="ECO:0000313" key="9">
    <source>
        <dbReference type="Proteomes" id="UP000486602"/>
    </source>
</evidence>
<keyword evidence="2 8" id="KW-0808">Transferase</keyword>
<dbReference type="EMBL" id="JAAGVY010000005">
    <property type="protein sequence ID" value="NEN22748.1"/>
    <property type="molecule type" value="Genomic_DNA"/>
</dbReference>
<dbReference type="GO" id="GO:0008146">
    <property type="term" value="F:sulfotransferase activity"/>
    <property type="evidence" value="ECO:0007669"/>
    <property type="project" value="InterPro"/>
</dbReference>
<evidence type="ECO:0000256" key="3">
    <source>
        <dbReference type="ARBA" id="ARBA00022692"/>
    </source>
</evidence>
<dbReference type="PANTHER" id="PTHR12137">
    <property type="entry name" value="CARBOHYDRATE SULFOTRANSFERASE"/>
    <property type="match status" value="1"/>
</dbReference>